<dbReference type="Gene3D" id="3.90.1580.10">
    <property type="entry name" value="paralog of FGE (formylglycine-generating enzyme)"/>
    <property type="match status" value="1"/>
</dbReference>
<dbReference type="Pfam" id="PF03781">
    <property type="entry name" value="FGE-sulfatase"/>
    <property type="match status" value="1"/>
</dbReference>
<dbReference type="EMBL" id="CP127247">
    <property type="protein sequence ID" value="WIY27087.1"/>
    <property type="molecule type" value="Genomic_DNA"/>
</dbReference>
<protein>
    <submittedName>
        <fullName evidence="2">Formylglycine-generating enzyme family protein</fullName>
    </submittedName>
</protein>
<proteinExistence type="predicted"/>
<evidence type="ECO:0000313" key="2">
    <source>
        <dbReference type="EMBL" id="WIY27087.1"/>
    </source>
</evidence>
<reference evidence="2 3" key="1">
    <citation type="submission" date="2023-06" db="EMBL/GenBank/DDBJ databases">
        <title>Parasedimentitalea psychrophila sp. nov., a psychrophilic bacterium isolated from deep-sea sediment.</title>
        <authorList>
            <person name="Li A."/>
        </authorList>
    </citation>
    <scope>NUCLEOTIDE SEQUENCE [LARGE SCALE GENOMIC DNA]</scope>
    <source>
        <strain evidence="2 3">QS115</strain>
    </source>
</reference>
<dbReference type="RefSeq" id="WP_270920642.1">
    <property type="nucleotide sequence ID" value="NZ_CP127247.1"/>
</dbReference>
<dbReference type="PANTHER" id="PTHR23150">
    <property type="entry name" value="SULFATASE MODIFYING FACTOR 1, 2"/>
    <property type="match status" value="1"/>
</dbReference>
<dbReference type="GO" id="GO:0120147">
    <property type="term" value="F:formylglycine-generating oxidase activity"/>
    <property type="evidence" value="ECO:0007669"/>
    <property type="project" value="TreeGrafter"/>
</dbReference>
<evidence type="ECO:0000259" key="1">
    <source>
        <dbReference type="Pfam" id="PF03781"/>
    </source>
</evidence>
<dbReference type="InterPro" id="IPR051043">
    <property type="entry name" value="Sulfatase_Mod_Factor_Kinase"/>
</dbReference>
<evidence type="ECO:0000313" key="3">
    <source>
        <dbReference type="Proteomes" id="UP001238334"/>
    </source>
</evidence>
<dbReference type="InterPro" id="IPR042095">
    <property type="entry name" value="SUMF_sf"/>
</dbReference>
<sequence>MTDGKPCCHVARNMGHKDSAPQVFTAQKSSVNFDTALIPGGKAVGGTAHPKIADDGEGPLRSSRVRPFRMAMTTVTNAQFQAFAAATGYVTEAEGFGWSFVFWSDVAKQSAGVRRVPGLDWWRAVEGADWRNSHGPKTDPSVWRSDHPVSQVSWADARAYASWVGGRLPTEAEWEHAARGGLGDVKYPWGDSDPDDVGNFRCNIWQGHFPQTNTAADGYRHTAPAQSFEPNGFGLYNMVGNVWEWTGDRFTIKSLKTSVKARLAGMKDYRLSKGGSFLCHQSYCFRYRIAARSGNSPDSATPHQGFRMVWDV</sequence>
<dbReference type="SUPFAM" id="SSF56436">
    <property type="entry name" value="C-type lectin-like"/>
    <property type="match status" value="1"/>
</dbReference>
<gene>
    <name evidence="2" type="ORF">QPJ95_09345</name>
</gene>
<accession>A0A9Y2L3U6</accession>
<organism evidence="2 3">
    <name type="scientific">Parasedimentitalea psychrophila</name>
    <dbReference type="NCBI Taxonomy" id="2997337"/>
    <lineage>
        <taxon>Bacteria</taxon>
        <taxon>Pseudomonadati</taxon>
        <taxon>Pseudomonadota</taxon>
        <taxon>Alphaproteobacteria</taxon>
        <taxon>Rhodobacterales</taxon>
        <taxon>Paracoccaceae</taxon>
        <taxon>Parasedimentitalea</taxon>
    </lineage>
</organism>
<dbReference type="PANTHER" id="PTHR23150:SF19">
    <property type="entry name" value="FORMYLGLYCINE-GENERATING ENZYME"/>
    <property type="match status" value="1"/>
</dbReference>
<feature type="domain" description="Sulfatase-modifying factor enzyme-like" evidence="1">
    <location>
        <begin position="34"/>
        <end position="310"/>
    </location>
</feature>
<keyword evidence="3" id="KW-1185">Reference proteome</keyword>
<name>A0A9Y2L3U6_9RHOB</name>
<dbReference type="KEGG" id="ppso:QPJ95_09345"/>
<dbReference type="AlphaFoldDB" id="A0A9Y2L3U6"/>
<dbReference type="InterPro" id="IPR005532">
    <property type="entry name" value="SUMF_dom"/>
</dbReference>
<dbReference type="Proteomes" id="UP001238334">
    <property type="component" value="Chromosome"/>
</dbReference>
<dbReference type="InterPro" id="IPR016187">
    <property type="entry name" value="CTDL_fold"/>
</dbReference>